<feature type="region of interest" description="Disordered" evidence="2">
    <location>
        <begin position="208"/>
        <end position="358"/>
    </location>
</feature>
<dbReference type="Proteomes" id="UP000095300">
    <property type="component" value="Unassembled WGS sequence"/>
</dbReference>
<proteinExistence type="predicted"/>
<feature type="compositionally biased region" description="Basic and acidic residues" evidence="2">
    <location>
        <begin position="461"/>
        <end position="480"/>
    </location>
</feature>
<feature type="compositionally biased region" description="Low complexity" evidence="2">
    <location>
        <begin position="583"/>
        <end position="604"/>
    </location>
</feature>
<gene>
    <name evidence="3" type="primary">106080895</name>
</gene>
<feature type="compositionally biased region" description="Polar residues" evidence="2">
    <location>
        <begin position="296"/>
        <end position="317"/>
    </location>
</feature>
<dbReference type="EnsemblMetazoa" id="SCAU013829-RA">
    <property type="protein sequence ID" value="SCAU013829-PA"/>
    <property type="gene ID" value="SCAU013829"/>
</dbReference>
<keyword evidence="4" id="KW-1185">Reference proteome</keyword>
<organism evidence="3 4">
    <name type="scientific">Stomoxys calcitrans</name>
    <name type="common">Stable fly</name>
    <name type="synonym">Conops calcitrans</name>
    <dbReference type="NCBI Taxonomy" id="35570"/>
    <lineage>
        <taxon>Eukaryota</taxon>
        <taxon>Metazoa</taxon>
        <taxon>Ecdysozoa</taxon>
        <taxon>Arthropoda</taxon>
        <taxon>Hexapoda</taxon>
        <taxon>Insecta</taxon>
        <taxon>Pterygota</taxon>
        <taxon>Neoptera</taxon>
        <taxon>Endopterygota</taxon>
        <taxon>Diptera</taxon>
        <taxon>Brachycera</taxon>
        <taxon>Muscomorpha</taxon>
        <taxon>Muscoidea</taxon>
        <taxon>Muscidae</taxon>
        <taxon>Stomoxys</taxon>
    </lineage>
</organism>
<feature type="compositionally biased region" description="Polar residues" evidence="2">
    <location>
        <begin position="498"/>
        <end position="536"/>
    </location>
</feature>
<evidence type="ECO:0000313" key="3">
    <source>
        <dbReference type="EnsemblMetazoa" id="SCAU013829-PA"/>
    </source>
</evidence>
<dbReference type="AlphaFoldDB" id="A0A1I8Q4I0"/>
<evidence type="ECO:0000256" key="2">
    <source>
        <dbReference type="SAM" id="MobiDB-lite"/>
    </source>
</evidence>
<feature type="compositionally biased region" description="Polar residues" evidence="2">
    <location>
        <begin position="543"/>
        <end position="560"/>
    </location>
</feature>
<feature type="compositionally biased region" description="Polar residues" evidence="2">
    <location>
        <begin position="324"/>
        <end position="358"/>
    </location>
</feature>
<feature type="compositionally biased region" description="Low complexity" evidence="2">
    <location>
        <begin position="280"/>
        <end position="293"/>
    </location>
</feature>
<feature type="compositionally biased region" description="Polar residues" evidence="2">
    <location>
        <begin position="605"/>
        <end position="619"/>
    </location>
</feature>
<keyword evidence="1" id="KW-0175">Coiled coil</keyword>
<accession>A0A1I8Q4I0</accession>
<reference evidence="3" key="1">
    <citation type="submission" date="2020-05" db="UniProtKB">
        <authorList>
            <consortium name="EnsemblMetazoa"/>
        </authorList>
    </citation>
    <scope>IDENTIFICATION</scope>
    <source>
        <strain evidence="3">USDA</strain>
    </source>
</reference>
<protein>
    <submittedName>
        <fullName evidence="3">Uncharacterized protein</fullName>
    </submittedName>
</protein>
<feature type="compositionally biased region" description="Polar residues" evidence="2">
    <location>
        <begin position="654"/>
        <end position="673"/>
    </location>
</feature>
<dbReference type="STRING" id="35570.A0A1I8Q4I0"/>
<evidence type="ECO:0000256" key="1">
    <source>
        <dbReference type="SAM" id="Coils"/>
    </source>
</evidence>
<dbReference type="KEGG" id="scac:106080895"/>
<dbReference type="OrthoDB" id="8015657at2759"/>
<evidence type="ECO:0000313" key="4">
    <source>
        <dbReference type="Proteomes" id="UP000095300"/>
    </source>
</evidence>
<name>A0A1I8Q4I0_STOCA</name>
<dbReference type="VEuPathDB" id="VectorBase:SCAU013829"/>
<feature type="compositionally biased region" description="Basic and acidic residues" evidence="2">
    <location>
        <begin position="213"/>
        <end position="222"/>
    </location>
</feature>
<feature type="compositionally biased region" description="Polar residues" evidence="2">
    <location>
        <begin position="244"/>
        <end position="257"/>
    </location>
</feature>
<sequence length="733" mass="83024">MFPQSELDNYKLQVELLQEKLQRSEISRQQLEHKLDKILQKREEHDKMVRSRSKQRYQQFLEEQHRRNERNKQLVQMLERVEQQTAAMNARSERLKMMKLQYEMYFAKLVHSQTRRCLQSSSVPILAPRMATTPLPGATAQTRMMSTPAVDAYTYSKIYEEPVFIENNYQRYGNDPLIMERDFLNRSQRDVMPESKLMEMPLSEYTLSSARSDGLDMRKDPNRPYNMQPYEPSLSARDGDEHQNLNAPEQKLYTNISETKRYEPAGIGRSDTGKKCSEFDLPTSLSSTSDPLTFESIPNANIGQGTISTDTSASSRGNDIEPRNSGSQDITQLKQQPDLNENNSILSSTKPDLNMQQSSQNVTMEITNQDSIKSPKNQHGDKQPFNQRDIIKEQSELHPLPETSTEKSQAPSVSIENIESAIYGELVNSPEAKQNLQQPEKATASPALLDNLVTQSPTKTETNEQGKENPPETVADKDVINYDTTTVPTKEDTKTTDLDNQNYPQSSYDYNQSNTSTENVANNSTDYSGYESNPNATEEAMQGQVQQQYDYSNYDPSQYSYPGYIYDEATGEYKPDPNATSDQYGTDQQYTEGYQYQQQEGYDYNQTYDQQDPQLNTTDPAAYENFNATQSEQDEITSEATTPKSEIVSEQKPAETSNVESTDGNKTKPTSILATADKKEAQKNKKRVNFVESSETDESSVDKGQTASAKPNVGNESDFDFSSSSDTGTPKQS</sequence>
<feature type="coiled-coil region" evidence="1">
    <location>
        <begin position="7"/>
        <end position="98"/>
    </location>
</feature>
<feature type="region of interest" description="Disordered" evidence="2">
    <location>
        <begin position="457"/>
        <end position="733"/>
    </location>
</feature>